<evidence type="ECO:0000259" key="6">
    <source>
        <dbReference type="PROSITE" id="PS50835"/>
    </source>
</evidence>
<dbReference type="GO" id="GO:0005911">
    <property type="term" value="C:cell-cell junction"/>
    <property type="evidence" value="ECO:0007669"/>
    <property type="project" value="TreeGrafter"/>
</dbReference>
<dbReference type="InterPro" id="IPR013162">
    <property type="entry name" value="CD80_C2-set"/>
</dbReference>
<comment type="subcellular location">
    <subcellularLocation>
        <location evidence="1">Membrane</location>
        <topology evidence="1">Single-pass type I membrane protein</topology>
    </subcellularLocation>
</comment>
<keyword evidence="2" id="KW-0472">Membrane</keyword>
<dbReference type="PANTHER" id="PTHR11640:SF31">
    <property type="entry name" value="IRREGULAR CHIASM C-ROUGHEST PROTEIN-RELATED"/>
    <property type="match status" value="1"/>
</dbReference>
<keyword evidence="9" id="KW-1185">Reference proteome</keyword>
<dbReference type="CDD" id="cd00096">
    <property type="entry name" value="Ig"/>
    <property type="match status" value="1"/>
</dbReference>
<dbReference type="GO" id="GO:0050839">
    <property type="term" value="F:cell adhesion molecule binding"/>
    <property type="evidence" value="ECO:0007669"/>
    <property type="project" value="TreeGrafter"/>
</dbReference>
<feature type="domain" description="Fibronectin type-III" evidence="7">
    <location>
        <begin position="388"/>
        <end position="487"/>
    </location>
</feature>
<dbReference type="EMBL" id="CACVKT020005505">
    <property type="protein sequence ID" value="CAC5395406.1"/>
    <property type="molecule type" value="Genomic_DNA"/>
</dbReference>
<organism evidence="8 9">
    <name type="scientific">Mytilus coruscus</name>
    <name type="common">Sea mussel</name>
    <dbReference type="NCBI Taxonomy" id="42192"/>
    <lineage>
        <taxon>Eukaryota</taxon>
        <taxon>Metazoa</taxon>
        <taxon>Spiralia</taxon>
        <taxon>Lophotrochozoa</taxon>
        <taxon>Mollusca</taxon>
        <taxon>Bivalvia</taxon>
        <taxon>Autobranchia</taxon>
        <taxon>Pteriomorphia</taxon>
        <taxon>Mytilida</taxon>
        <taxon>Mytiloidea</taxon>
        <taxon>Mytilidae</taxon>
        <taxon>Mytilinae</taxon>
        <taxon>Mytilus</taxon>
    </lineage>
</organism>
<dbReference type="SUPFAM" id="SSF48726">
    <property type="entry name" value="Immunoglobulin"/>
    <property type="match status" value="2"/>
</dbReference>
<dbReference type="SUPFAM" id="SSF49265">
    <property type="entry name" value="Fibronectin type III"/>
    <property type="match status" value="1"/>
</dbReference>
<feature type="domain" description="Ig-like" evidence="6">
    <location>
        <begin position="67"/>
        <end position="168"/>
    </location>
</feature>
<dbReference type="InterPro" id="IPR007110">
    <property type="entry name" value="Ig-like_dom"/>
</dbReference>
<dbReference type="InterPro" id="IPR051275">
    <property type="entry name" value="Cell_adhesion_signaling"/>
</dbReference>
<sequence>MYNSTTVHTTIVRSQIIRHYLQLKYCAESSTFLVTEMRHYKGRFVHMLCMTTRPNLPFPEYLNKQFPRVKPFKPTFSQTFISTEETIPLTISCNSKGSRPPASFQWYIGSTYITAFAVASSHIQPEDTYTVYSTLTYLVNRSSNTKEVICKVTNIADLIGTQVRRQLDVRYAPDITVNSPNYTQNDAIRTVTCNPSGNPHSYTYHKWQHKSKYGELIREFNGIKTLMLPDAPEELRYQDSGQYICIASNGIKDNNNKFEQTGYGYVIVQALPVFTTDTIDRVKQFGEIGKAVEVYVYVYSVPQFTIDSWTSDGKPITHHSAKYESSSTPTIVKDKIHGKEVQLDGYNVTLTIHDLQAEDFTNYTVTLKSRFADVKYTIMLKSASVPETPNNFSRIASSFTSITVQWDPNFGGGYKQTFYIQYKVQGLLEWTTESAGEEDINEPKRRRTYELIELQEGKVYELRMFAENTAMKTSNVTDVLIVSTESSGKQCALLMLV</sequence>
<keyword evidence="4" id="KW-0325">Glycoprotein</keyword>
<dbReference type="Proteomes" id="UP000507470">
    <property type="component" value="Unassembled WGS sequence"/>
</dbReference>
<evidence type="ECO:0000313" key="9">
    <source>
        <dbReference type="Proteomes" id="UP000507470"/>
    </source>
</evidence>
<keyword evidence="5" id="KW-0393">Immunoglobulin domain</keyword>
<dbReference type="GO" id="GO:0005886">
    <property type="term" value="C:plasma membrane"/>
    <property type="evidence" value="ECO:0007669"/>
    <property type="project" value="TreeGrafter"/>
</dbReference>
<reference evidence="8 9" key="1">
    <citation type="submission" date="2020-06" db="EMBL/GenBank/DDBJ databases">
        <authorList>
            <person name="Li R."/>
            <person name="Bekaert M."/>
        </authorList>
    </citation>
    <scope>NUCLEOTIDE SEQUENCE [LARGE SCALE GENOMIC DNA]</scope>
    <source>
        <strain evidence="9">wild</strain>
    </source>
</reference>
<evidence type="ECO:0000256" key="4">
    <source>
        <dbReference type="ARBA" id="ARBA00023180"/>
    </source>
</evidence>
<dbReference type="PROSITE" id="PS50835">
    <property type="entry name" value="IG_LIKE"/>
    <property type="match status" value="2"/>
</dbReference>
<proteinExistence type="predicted"/>
<protein>
    <submittedName>
        <fullName evidence="8">Uncharacterized protein</fullName>
    </submittedName>
</protein>
<dbReference type="GO" id="GO:0098609">
    <property type="term" value="P:cell-cell adhesion"/>
    <property type="evidence" value="ECO:0007669"/>
    <property type="project" value="TreeGrafter"/>
</dbReference>
<dbReference type="Pfam" id="PF08205">
    <property type="entry name" value="C2-set_2"/>
    <property type="match status" value="1"/>
</dbReference>
<dbReference type="Gene3D" id="2.60.40.10">
    <property type="entry name" value="Immunoglobulins"/>
    <property type="match status" value="4"/>
</dbReference>
<dbReference type="PROSITE" id="PS50853">
    <property type="entry name" value="FN3"/>
    <property type="match status" value="1"/>
</dbReference>
<feature type="domain" description="Ig-like" evidence="6">
    <location>
        <begin position="173"/>
        <end position="261"/>
    </location>
</feature>
<evidence type="ECO:0000259" key="7">
    <source>
        <dbReference type="PROSITE" id="PS50853"/>
    </source>
</evidence>
<dbReference type="CDD" id="cd00063">
    <property type="entry name" value="FN3"/>
    <property type="match status" value="1"/>
</dbReference>
<dbReference type="InterPro" id="IPR013783">
    <property type="entry name" value="Ig-like_fold"/>
</dbReference>
<dbReference type="InterPro" id="IPR003961">
    <property type="entry name" value="FN3_dom"/>
</dbReference>
<dbReference type="InterPro" id="IPR036116">
    <property type="entry name" value="FN3_sf"/>
</dbReference>
<evidence type="ECO:0000256" key="5">
    <source>
        <dbReference type="ARBA" id="ARBA00023319"/>
    </source>
</evidence>
<dbReference type="OrthoDB" id="6140914at2759"/>
<gene>
    <name evidence="8" type="ORF">MCOR_30081</name>
</gene>
<keyword evidence="3" id="KW-1015">Disulfide bond</keyword>
<dbReference type="InterPro" id="IPR036179">
    <property type="entry name" value="Ig-like_dom_sf"/>
</dbReference>
<accession>A0A6J8CIU9</accession>
<name>A0A6J8CIU9_MYTCO</name>
<dbReference type="SMART" id="SM00060">
    <property type="entry name" value="FN3"/>
    <property type="match status" value="1"/>
</dbReference>
<dbReference type="Pfam" id="PF00041">
    <property type="entry name" value="fn3"/>
    <property type="match status" value="1"/>
</dbReference>
<evidence type="ECO:0000256" key="1">
    <source>
        <dbReference type="ARBA" id="ARBA00004479"/>
    </source>
</evidence>
<evidence type="ECO:0000256" key="2">
    <source>
        <dbReference type="ARBA" id="ARBA00023136"/>
    </source>
</evidence>
<evidence type="ECO:0000256" key="3">
    <source>
        <dbReference type="ARBA" id="ARBA00023157"/>
    </source>
</evidence>
<dbReference type="AlphaFoldDB" id="A0A6J8CIU9"/>
<evidence type="ECO:0000313" key="8">
    <source>
        <dbReference type="EMBL" id="CAC5395406.1"/>
    </source>
</evidence>
<dbReference type="PANTHER" id="PTHR11640">
    <property type="entry name" value="NEPHRIN"/>
    <property type="match status" value="1"/>
</dbReference>